<reference evidence="4" key="1">
    <citation type="journal article" date="2019" name="Int. J. Syst. Evol. Microbiol.">
        <title>The Global Catalogue of Microorganisms (GCM) 10K type strain sequencing project: providing services to taxonomists for standard genome sequencing and annotation.</title>
        <authorList>
            <consortium name="The Broad Institute Genomics Platform"/>
            <consortium name="The Broad Institute Genome Sequencing Center for Infectious Disease"/>
            <person name="Wu L."/>
            <person name="Ma J."/>
        </authorList>
    </citation>
    <scope>NUCLEOTIDE SEQUENCE [LARGE SCALE GENOMIC DNA]</scope>
    <source>
        <strain evidence="4">JCM 18952</strain>
    </source>
</reference>
<dbReference type="PANTHER" id="PTHR41878">
    <property type="entry name" value="LEXA REPRESSOR-RELATED"/>
    <property type="match status" value="1"/>
</dbReference>
<dbReference type="EMBL" id="BAABLK010000022">
    <property type="protein sequence ID" value="GAA5226542.1"/>
    <property type="molecule type" value="Genomic_DNA"/>
</dbReference>
<protein>
    <recommendedName>
        <fullName evidence="2">Plasmid pRiA4b Orf3-like domain-containing protein</fullName>
    </recommendedName>
</protein>
<evidence type="ECO:0000256" key="1">
    <source>
        <dbReference type="SAM" id="MobiDB-lite"/>
    </source>
</evidence>
<evidence type="ECO:0000313" key="3">
    <source>
        <dbReference type="EMBL" id="GAA5226542.1"/>
    </source>
</evidence>
<feature type="compositionally biased region" description="Basic residues" evidence="1">
    <location>
        <begin position="1"/>
        <end position="18"/>
    </location>
</feature>
<sequence length="624" mass="67826">MGKKNKNHPAKKSRKPKTGSHPGRLNDSSVPVSIGSFRAQKLLAPLTAGFVSWFEDSEGEPDEALACLQIAGVALGELLDATPMNNITSFAFGDVTAVLDSLGEELGEDVAVVAGALHLYLDFLFETDRWSGTVEDYEQVHALFGDEEISVPELPEIFIPEIPLAEELAAFEAMPLTAHVTALLAWLGAGRPVTSTGVLRLADIEQAAACVGVAAIGTRQRPATDQHAIPGLETPADDPSDGGPLKVRSMNDVPVLNELWAAMLEAGLLDVRSTKAVPGEVGRAWTEASDPVRLEAYRSLATGYLASLEEAVATTMMLGPSLWLMHKMVLTLGCGPTPLPVERIEMAGNSPKPGGDDDGFMLMAIAGTAMDHFRLMAELGLVRIDTHVTVPEHMVRSVEEVFAVDLWDDEGHFALGSRAEEAIGAQRTATHESDAPVYRLKVMLVGSKPPVWRRLLVPSDSRLDDLHRLIQMAFFWDDSHLHAFQKDGYRGTMYSCDPEGSGPWDDVHVHECGVVLSAVLGIEGDAIDYTYDFGDDWRHRVTLEKVLEANTNQLVPSCTAGRGMAPFEDAGGVWGWAEKIEAANDAQHPEHAQCRQWLGLEEGHVLDPKEFNKDEINEMLRILG</sequence>
<dbReference type="RefSeq" id="WP_210099601.1">
    <property type="nucleotide sequence ID" value="NZ_BAABLK010000022.1"/>
</dbReference>
<gene>
    <name evidence="3" type="ORF">GCM10025778_10750</name>
</gene>
<dbReference type="PANTHER" id="PTHR41878:SF1">
    <property type="entry name" value="TNPR PROTEIN"/>
    <property type="match status" value="1"/>
</dbReference>
<dbReference type="SUPFAM" id="SSF159941">
    <property type="entry name" value="MM3350-like"/>
    <property type="match status" value="1"/>
</dbReference>
<dbReference type="InterPro" id="IPR012912">
    <property type="entry name" value="Plasmid_pRiA4b_Orf3-like"/>
</dbReference>
<dbReference type="InterPro" id="IPR024047">
    <property type="entry name" value="MM3350-like_sf"/>
</dbReference>
<evidence type="ECO:0000259" key="2">
    <source>
        <dbReference type="Pfam" id="PF07929"/>
    </source>
</evidence>
<keyword evidence="4" id="KW-1185">Reference proteome</keyword>
<dbReference type="Proteomes" id="UP001501257">
    <property type="component" value="Unassembled WGS sequence"/>
</dbReference>
<proteinExistence type="predicted"/>
<dbReference type="Pfam" id="PF07929">
    <property type="entry name" value="PRiA4_ORF3"/>
    <property type="match status" value="1"/>
</dbReference>
<organism evidence="3 4">
    <name type="scientific">Paeniglutamicibacter antarcticus</name>
    <dbReference type="NCBI Taxonomy" id="494023"/>
    <lineage>
        <taxon>Bacteria</taxon>
        <taxon>Bacillati</taxon>
        <taxon>Actinomycetota</taxon>
        <taxon>Actinomycetes</taxon>
        <taxon>Micrococcales</taxon>
        <taxon>Micrococcaceae</taxon>
        <taxon>Paeniglutamicibacter</taxon>
    </lineage>
</organism>
<feature type="region of interest" description="Disordered" evidence="1">
    <location>
        <begin position="222"/>
        <end position="247"/>
    </location>
</feature>
<comment type="caution">
    <text evidence="3">The sequence shown here is derived from an EMBL/GenBank/DDBJ whole genome shotgun (WGS) entry which is preliminary data.</text>
</comment>
<dbReference type="Gene3D" id="3.10.290.30">
    <property type="entry name" value="MM3350-like"/>
    <property type="match status" value="1"/>
</dbReference>
<feature type="domain" description="Plasmid pRiA4b Orf3-like" evidence="2">
    <location>
        <begin position="437"/>
        <end position="614"/>
    </location>
</feature>
<evidence type="ECO:0000313" key="4">
    <source>
        <dbReference type="Proteomes" id="UP001501257"/>
    </source>
</evidence>
<name>A0ABP9TLD8_9MICC</name>
<accession>A0ABP9TLD8</accession>
<feature type="region of interest" description="Disordered" evidence="1">
    <location>
        <begin position="1"/>
        <end position="26"/>
    </location>
</feature>